<evidence type="ECO:0000256" key="2">
    <source>
        <dbReference type="ARBA" id="ARBA00019841"/>
    </source>
</evidence>
<dbReference type="InterPro" id="IPR001667">
    <property type="entry name" value="DDH_dom"/>
</dbReference>
<evidence type="ECO:0000256" key="1">
    <source>
        <dbReference type="ARBA" id="ARBA00005915"/>
    </source>
</evidence>
<dbReference type="PATRIC" id="fig|1635277.3.peg.1953"/>
<dbReference type="InterPro" id="IPR041122">
    <property type="entry name" value="RecJ_OB"/>
</dbReference>
<feature type="domain" description="RecJ OB" evidence="9">
    <location>
        <begin position="455"/>
        <end position="562"/>
    </location>
</feature>
<evidence type="ECO:0000259" key="9">
    <source>
        <dbReference type="Pfam" id="PF17768"/>
    </source>
</evidence>
<dbReference type="InterPro" id="IPR004610">
    <property type="entry name" value="RecJ"/>
</dbReference>
<dbReference type="Gene3D" id="3.90.1640.30">
    <property type="match status" value="1"/>
</dbReference>
<dbReference type="Gene3D" id="3.10.310.30">
    <property type="match status" value="1"/>
</dbReference>
<dbReference type="AlphaFoldDB" id="A0A101I151"/>
<evidence type="ECO:0000313" key="10">
    <source>
        <dbReference type="EMBL" id="KUK86720.1"/>
    </source>
</evidence>
<dbReference type="GO" id="GO:0008409">
    <property type="term" value="F:5'-3' exonuclease activity"/>
    <property type="evidence" value="ECO:0007669"/>
    <property type="project" value="InterPro"/>
</dbReference>
<dbReference type="InterPro" id="IPR051673">
    <property type="entry name" value="SSDNA_exonuclease_RecJ"/>
</dbReference>
<evidence type="ECO:0000256" key="5">
    <source>
        <dbReference type="ARBA" id="ARBA00022839"/>
    </source>
</evidence>
<feature type="domain" description="DDH" evidence="7">
    <location>
        <begin position="79"/>
        <end position="229"/>
    </location>
</feature>
<dbReference type="PANTHER" id="PTHR30255">
    <property type="entry name" value="SINGLE-STRANDED-DNA-SPECIFIC EXONUCLEASE RECJ"/>
    <property type="match status" value="1"/>
</dbReference>
<feature type="domain" description="DHHA1" evidence="8">
    <location>
        <begin position="350"/>
        <end position="441"/>
    </location>
</feature>
<dbReference type="Pfam" id="PF01368">
    <property type="entry name" value="DHH"/>
    <property type="match status" value="1"/>
</dbReference>
<comment type="caution">
    <text evidence="10">The sequence shown here is derived from an EMBL/GenBank/DDBJ whole genome shotgun (WGS) entry which is preliminary data.</text>
</comment>
<organism evidence="10 11">
    <name type="scientific">candidate division TA06 bacterium 34_109</name>
    <dbReference type="NCBI Taxonomy" id="1635277"/>
    <lineage>
        <taxon>Bacteria</taxon>
        <taxon>Bacteria division TA06</taxon>
    </lineage>
</organism>
<dbReference type="Pfam" id="PF17768">
    <property type="entry name" value="RecJ_OB"/>
    <property type="match status" value="1"/>
</dbReference>
<name>A0A101I151_UNCT6</name>
<keyword evidence="5 10" id="KW-0269">Exonuclease</keyword>
<dbReference type="SUPFAM" id="SSF64182">
    <property type="entry name" value="DHH phosphoesterases"/>
    <property type="match status" value="1"/>
</dbReference>
<evidence type="ECO:0000259" key="8">
    <source>
        <dbReference type="Pfam" id="PF02272"/>
    </source>
</evidence>
<dbReference type="Pfam" id="PF02272">
    <property type="entry name" value="DHHA1"/>
    <property type="match status" value="1"/>
</dbReference>
<accession>A0A101I151</accession>
<dbReference type="PANTHER" id="PTHR30255:SF2">
    <property type="entry name" value="SINGLE-STRANDED-DNA-SPECIFIC EXONUCLEASE RECJ"/>
    <property type="match status" value="1"/>
</dbReference>
<dbReference type="GO" id="GO:0006310">
    <property type="term" value="P:DNA recombination"/>
    <property type="evidence" value="ECO:0007669"/>
    <property type="project" value="InterPro"/>
</dbReference>
<feature type="coiled-coil region" evidence="6">
    <location>
        <begin position="300"/>
        <end position="330"/>
    </location>
</feature>
<dbReference type="InterPro" id="IPR038763">
    <property type="entry name" value="DHH_sf"/>
</dbReference>
<dbReference type="GO" id="GO:0006281">
    <property type="term" value="P:DNA repair"/>
    <property type="evidence" value="ECO:0007669"/>
    <property type="project" value="InterPro"/>
</dbReference>
<dbReference type="InterPro" id="IPR003156">
    <property type="entry name" value="DHHA1_dom"/>
</dbReference>
<dbReference type="Proteomes" id="UP000053467">
    <property type="component" value="Unassembled WGS sequence"/>
</dbReference>
<evidence type="ECO:0000259" key="7">
    <source>
        <dbReference type="Pfam" id="PF01368"/>
    </source>
</evidence>
<gene>
    <name evidence="10" type="ORF">XE03_1318</name>
</gene>
<evidence type="ECO:0000256" key="4">
    <source>
        <dbReference type="ARBA" id="ARBA00022801"/>
    </source>
</evidence>
<evidence type="ECO:0000313" key="11">
    <source>
        <dbReference type="Proteomes" id="UP000053467"/>
    </source>
</evidence>
<evidence type="ECO:0000256" key="6">
    <source>
        <dbReference type="SAM" id="Coils"/>
    </source>
</evidence>
<evidence type="ECO:0000256" key="3">
    <source>
        <dbReference type="ARBA" id="ARBA00022722"/>
    </source>
</evidence>
<keyword evidence="4" id="KW-0378">Hydrolase</keyword>
<keyword evidence="6" id="KW-0175">Coiled coil</keyword>
<dbReference type="EMBL" id="LGGX01000013">
    <property type="protein sequence ID" value="KUK86720.1"/>
    <property type="molecule type" value="Genomic_DNA"/>
</dbReference>
<dbReference type="GO" id="GO:0003676">
    <property type="term" value="F:nucleic acid binding"/>
    <property type="evidence" value="ECO:0007669"/>
    <property type="project" value="InterPro"/>
</dbReference>
<reference evidence="11" key="1">
    <citation type="journal article" date="2015" name="MBio">
        <title>Genome-Resolved Metagenomic Analysis Reveals Roles for Candidate Phyla and Other Microbial Community Members in Biogeochemical Transformations in Oil Reservoirs.</title>
        <authorList>
            <person name="Hu P."/>
            <person name="Tom L."/>
            <person name="Singh A."/>
            <person name="Thomas B.C."/>
            <person name="Baker B.J."/>
            <person name="Piceno Y.M."/>
            <person name="Andersen G.L."/>
            <person name="Banfield J.F."/>
        </authorList>
    </citation>
    <scope>NUCLEOTIDE SEQUENCE [LARGE SCALE GENOMIC DNA]</scope>
</reference>
<keyword evidence="3" id="KW-0540">Nuclease</keyword>
<protein>
    <recommendedName>
        <fullName evidence="2">Single-stranded-DNA-specific exonuclease RecJ</fullName>
    </recommendedName>
</protein>
<comment type="similarity">
    <text evidence="1">Belongs to the RecJ family.</text>
</comment>
<dbReference type="NCBIfam" id="TIGR00644">
    <property type="entry name" value="recJ"/>
    <property type="match status" value="1"/>
</dbReference>
<proteinExistence type="inferred from homology"/>
<sequence>MTNNWVYKGFGNENSFKELARNFNTSEYIVKILINRGVEPSKIGQFLNPDENNFYDPFLMKGMKESVGRIKESIEKRENILIYGDYDVDGITSTSILYRFFKMVGLKPYFFIPHRLEEGYGVSKNGIDFAFSKNVTLMITVDCGTTAFEEIEYAKRKGLDVIVTDHHEVSDKLPSAFSIVNPNRDDETYPFKSLAGCGVVFKLIQALDKSIGLDFSVIDNFIDFVTLGTIADVVPLIDENRTITSIGLKHLKNVKNFGIKSLIEVSDLQRNLINSYHVGFILAPRINAMGRMDNATKAVNLLITDDKKEAEKLAKELNKKNRLRQEVDQDVYDEAVEMIERGSLHKNRTIVVAKENWHEGVIGIVASRLVEKYNKPTIMISIVDDIGKGSGRSTQNFHLYNALKELEDILLSFGGHRLAAGITLKRENIEAFKIRFEEYAKLKSEWKDYEKNIEIDCILPLDTIDLDFYEKLEKLEPFGYMNPQPVFLSKKVDVVGYPLILKDKHLRVCLKQGERAFDAIWFNNGKEMMSKLTQPGKQFDVVYNIMKNEYSGKILLQLRIIDIMESE</sequence>